<evidence type="ECO:0000313" key="4">
    <source>
        <dbReference type="Proteomes" id="UP000824120"/>
    </source>
</evidence>
<dbReference type="InterPro" id="IPR040256">
    <property type="entry name" value="At4g02000-like"/>
</dbReference>
<gene>
    <name evidence="3" type="ORF">H5410_050959</name>
</gene>
<evidence type="ECO:0000313" key="3">
    <source>
        <dbReference type="EMBL" id="KAG5580332.1"/>
    </source>
</evidence>
<feature type="compositionally biased region" description="Basic residues" evidence="1">
    <location>
        <begin position="320"/>
        <end position="342"/>
    </location>
</feature>
<feature type="compositionally biased region" description="Polar residues" evidence="1">
    <location>
        <begin position="249"/>
        <end position="271"/>
    </location>
</feature>
<protein>
    <recommendedName>
        <fullName evidence="2">DUF4283 domain-containing protein</fullName>
    </recommendedName>
</protein>
<accession>A0A9J5WZ47</accession>
<dbReference type="EMBL" id="JACXVP010000010">
    <property type="protein sequence ID" value="KAG5580332.1"/>
    <property type="molecule type" value="Genomic_DNA"/>
</dbReference>
<dbReference type="Pfam" id="PF14111">
    <property type="entry name" value="DUF4283"/>
    <property type="match status" value="1"/>
</dbReference>
<organism evidence="3 4">
    <name type="scientific">Solanum commersonii</name>
    <name type="common">Commerson's wild potato</name>
    <name type="synonym">Commerson's nightshade</name>
    <dbReference type="NCBI Taxonomy" id="4109"/>
    <lineage>
        <taxon>Eukaryota</taxon>
        <taxon>Viridiplantae</taxon>
        <taxon>Streptophyta</taxon>
        <taxon>Embryophyta</taxon>
        <taxon>Tracheophyta</taxon>
        <taxon>Spermatophyta</taxon>
        <taxon>Magnoliopsida</taxon>
        <taxon>eudicotyledons</taxon>
        <taxon>Gunneridae</taxon>
        <taxon>Pentapetalae</taxon>
        <taxon>asterids</taxon>
        <taxon>lamiids</taxon>
        <taxon>Solanales</taxon>
        <taxon>Solanaceae</taxon>
        <taxon>Solanoideae</taxon>
        <taxon>Solaneae</taxon>
        <taxon>Solanum</taxon>
    </lineage>
</organism>
<dbReference type="AlphaFoldDB" id="A0A9J5WZ47"/>
<dbReference type="PANTHER" id="PTHR31286">
    <property type="entry name" value="GLYCINE-RICH CELL WALL STRUCTURAL PROTEIN 1.8-LIKE"/>
    <property type="match status" value="1"/>
</dbReference>
<feature type="compositionally biased region" description="Polar residues" evidence="1">
    <location>
        <begin position="297"/>
        <end position="310"/>
    </location>
</feature>
<dbReference type="PANTHER" id="PTHR31286:SF177">
    <property type="entry name" value="ENDONUCLEASE_EXONUCLEASE_PHOSPHATASE"/>
    <property type="match status" value="1"/>
</dbReference>
<feature type="region of interest" description="Disordered" evidence="1">
    <location>
        <begin position="288"/>
        <end position="342"/>
    </location>
</feature>
<keyword evidence="4" id="KW-1185">Reference proteome</keyword>
<evidence type="ECO:0000259" key="2">
    <source>
        <dbReference type="Pfam" id="PF14111"/>
    </source>
</evidence>
<evidence type="ECO:0000256" key="1">
    <source>
        <dbReference type="SAM" id="MobiDB-lite"/>
    </source>
</evidence>
<comment type="caution">
    <text evidence="3">The sequence shown here is derived from an EMBL/GenBank/DDBJ whole genome shotgun (WGS) entry which is preliminary data.</text>
</comment>
<feature type="compositionally biased region" description="Basic and acidic residues" evidence="1">
    <location>
        <begin position="212"/>
        <end position="226"/>
    </location>
</feature>
<proteinExistence type="predicted"/>
<dbReference type="InterPro" id="IPR025558">
    <property type="entry name" value="DUF4283"/>
</dbReference>
<feature type="region of interest" description="Disordered" evidence="1">
    <location>
        <begin position="183"/>
        <end position="271"/>
    </location>
</feature>
<name>A0A9J5WZ47_SOLCO</name>
<sequence length="342" mass="40096">MELIRKSFTLQTQLTGGVKITHFNSRHVYIDLDNEFDYVTVWTKQRMTIEGQLMRIQTWTPEFTPEEETPIVPIWVALPELPWHCYNKVLLTTILSSIGKVLYLDSPSSQKTRGSMARVKIQIDLTKERPPHVWLGFKNSDPNKGRWQKIQYEGIPDYCHYCKHQGHVDNICTIKRRDEEFQRRKEMEAEKQNKTKGEQEKGGTKTQIKTMNHQEQELGDREEHWQIQRKKQNRNQDQSNPKTTWRPVSPQQKGTKDNLQQEPTSSGTLPTTLIHNNFINLEMQKLQATDNEEEGNSNRTAGQGSHSRQGSVKEPSLINPHKKTNWQKKKGCSHQKWQKLRY</sequence>
<reference evidence="3 4" key="1">
    <citation type="submission" date="2020-09" db="EMBL/GenBank/DDBJ databases">
        <title>De no assembly of potato wild relative species, Solanum commersonii.</title>
        <authorList>
            <person name="Cho K."/>
        </authorList>
    </citation>
    <scope>NUCLEOTIDE SEQUENCE [LARGE SCALE GENOMIC DNA]</scope>
    <source>
        <strain evidence="3">LZ3.2</strain>
        <tissue evidence="3">Leaf</tissue>
    </source>
</reference>
<feature type="domain" description="DUF4283" evidence="2">
    <location>
        <begin position="1"/>
        <end position="67"/>
    </location>
</feature>
<feature type="compositionally biased region" description="Basic and acidic residues" evidence="1">
    <location>
        <begin position="183"/>
        <end position="203"/>
    </location>
</feature>
<dbReference type="Proteomes" id="UP000824120">
    <property type="component" value="Chromosome 10"/>
</dbReference>
<dbReference type="OrthoDB" id="1002344at2759"/>